<evidence type="ECO:0000259" key="6">
    <source>
        <dbReference type="Pfam" id="PF00294"/>
    </source>
</evidence>
<evidence type="ECO:0000256" key="3">
    <source>
        <dbReference type="ARBA" id="ARBA00022741"/>
    </source>
</evidence>
<dbReference type="SUPFAM" id="SSF53613">
    <property type="entry name" value="Ribokinase-like"/>
    <property type="match status" value="1"/>
</dbReference>
<dbReference type="Pfam" id="PF00294">
    <property type="entry name" value="PfkB"/>
    <property type="match status" value="1"/>
</dbReference>
<reference evidence="7" key="1">
    <citation type="submission" date="2020-08" db="EMBL/GenBank/DDBJ databases">
        <title>Genome public.</title>
        <authorList>
            <person name="Liu C."/>
            <person name="Sun Q."/>
        </authorList>
    </citation>
    <scope>NUCLEOTIDE SEQUENCE</scope>
    <source>
        <strain evidence="7">NSJ-63</strain>
    </source>
</reference>
<dbReference type="InterPro" id="IPR002139">
    <property type="entry name" value="Ribo/fructo_kinase"/>
</dbReference>
<evidence type="ECO:0000313" key="8">
    <source>
        <dbReference type="Proteomes" id="UP000617951"/>
    </source>
</evidence>
<comment type="caution">
    <text evidence="7">The sequence shown here is derived from an EMBL/GenBank/DDBJ whole genome shotgun (WGS) entry which is preliminary data.</text>
</comment>
<evidence type="ECO:0000313" key="7">
    <source>
        <dbReference type="EMBL" id="MBC8537530.1"/>
    </source>
</evidence>
<dbReference type="CDD" id="cd01167">
    <property type="entry name" value="bac_FRK"/>
    <property type="match status" value="1"/>
</dbReference>
<protein>
    <submittedName>
        <fullName evidence="7">Carbohydrate kinase</fullName>
    </submittedName>
</protein>
<dbReference type="GO" id="GO:0005524">
    <property type="term" value="F:ATP binding"/>
    <property type="evidence" value="ECO:0007669"/>
    <property type="project" value="UniProtKB-KW"/>
</dbReference>
<dbReference type="PANTHER" id="PTHR43085:SF1">
    <property type="entry name" value="PSEUDOURIDINE KINASE-RELATED"/>
    <property type="match status" value="1"/>
</dbReference>
<dbReference type="GO" id="GO:0016301">
    <property type="term" value="F:kinase activity"/>
    <property type="evidence" value="ECO:0007669"/>
    <property type="project" value="UniProtKB-KW"/>
</dbReference>
<dbReference type="PANTHER" id="PTHR43085">
    <property type="entry name" value="HEXOKINASE FAMILY MEMBER"/>
    <property type="match status" value="1"/>
</dbReference>
<feature type="domain" description="Carbohydrate kinase PfkB" evidence="6">
    <location>
        <begin position="3"/>
        <end position="301"/>
    </location>
</feature>
<dbReference type="InterPro" id="IPR029056">
    <property type="entry name" value="Ribokinase-like"/>
</dbReference>
<evidence type="ECO:0000256" key="5">
    <source>
        <dbReference type="ARBA" id="ARBA00022840"/>
    </source>
</evidence>
<dbReference type="InterPro" id="IPR011611">
    <property type="entry name" value="PfkB_dom"/>
</dbReference>
<dbReference type="RefSeq" id="WP_249279432.1">
    <property type="nucleotide sequence ID" value="NZ_JACRSS010000001.1"/>
</dbReference>
<evidence type="ECO:0000256" key="4">
    <source>
        <dbReference type="ARBA" id="ARBA00022777"/>
    </source>
</evidence>
<organism evidence="7 8">
    <name type="scientific">Guopingia tenuis</name>
    <dbReference type="NCBI Taxonomy" id="2763656"/>
    <lineage>
        <taxon>Bacteria</taxon>
        <taxon>Bacillati</taxon>
        <taxon>Bacillota</taxon>
        <taxon>Clostridia</taxon>
        <taxon>Christensenellales</taxon>
        <taxon>Christensenellaceae</taxon>
        <taxon>Guopingia</taxon>
    </lineage>
</organism>
<dbReference type="Proteomes" id="UP000617951">
    <property type="component" value="Unassembled WGS sequence"/>
</dbReference>
<dbReference type="InterPro" id="IPR050306">
    <property type="entry name" value="PfkB_Carbo_kinase"/>
</dbReference>
<keyword evidence="5" id="KW-0067">ATP-binding</keyword>
<evidence type="ECO:0000256" key="2">
    <source>
        <dbReference type="ARBA" id="ARBA00022679"/>
    </source>
</evidence>
<evidence type="ECO:0000256" key="1">
    <source>
        <dbReference type="ARBA" id="ARBA00010688"/>
    </source>
</evidence>
<keyword evidence="2" id="KW-0808">Transferase</keyword>
<keyword evidence="8" id="KW-1185">Reference proteome</keyword>
<keyword evidence="3" id="KW-0547">Nucleotide-binding</keyword>
<dbReference type="Gene3D" id="3.40.1190.20">
    <property type="match status" value="1"/>
</dbReference>
<proteinExistence type="inferred from homology"/>
<comment type="similarity">
    <text evidence="1">Belongs to the carbohydrate kinase PfkB family.</text>
</comment>
<sequence>MYDVVSVGEIVIDFLMCGKGPMGNPAFEMNPGGAPANVVVASAALGAKNAFIGMVGDDLLGRFLIKTLPKFHVDSTGMMQTKESFSNMTFVDIDEGGDRFFNIVGKGTDYLLNKDTIDYSIIDQAKIVHTPIGVARKQPGYDALFGVLEYARKKGKIISYDPNFRPGQFPTMEKAKELFCKGLEYSDLVKVSEEEMSIITGIPEEKYEEGAKRIFDMGKTAVFITMGGKGAYYITKDEKGFVPGFQVDAVDTTGCGDCFMGSVHYYLTHDCGFSMGEIVRRANAAGALCATKRGAFDAMPTLGEVEAFLKTRA</sequence>
<gene>
    <name evidence="7" type="ORF">H8693_01100</name>
</gene>
<name>A0A926HW05_9FIRM</name>
<dbReference type="AlphaFoldDB" id="A0A926HW05"/>
<accession>A0A926HW05</accession>
<dbReference type="EMBL" id="JACRSS010000001">
    <property type="protein sequence ID" value="MBC8537530.1"/>
    <property type="molecule type" value="Genomic_DNA"/>
</dbReference>
<dbReference type="PRINTS" id="PR00990">
    <property type="entry name" value="RIBOKINASE"/>
</dbReference>
<keyword evidence="4 7" id="KW-0418">Kinase</keyword>